<dbReference type="PROSITE" id="PS50995">
    <property type="entry name" value="HTH_MARR_2"/>
    <property type="match status" value="1"/>
</dbReference>
<reference evidence="6 7" key="1">
    <citation type="submission" date="2019-07" db="EMBL/GenBank/DDBJ databases">
        <title>Whole genome shotgun sequence of Deinococcus cellulosilyticus NBRC 106333.</title>
        <authorList>
            <person name="Hosoyama A."/>
            <person name="Uohara A."/>
            <person name="Ohji S."/>
            <person name="Ichikawa N."/>
        </authorList>
    </citation>
    <scope>NUCLEOTIDE SEQUENCE [LARGE SCALE GENOMIC DNA]</scope>
    <source>
        <strain evidence="6 7">NBRC 106333</strain>
    </source>
</reference>
<evidence type="ECO:0000313" key="6">
    <source>
        <dbReference type="EMBL" id="GEM45976.1"/>
    </source>
</evidence>
<evidence type="ECO:0000259" key="5">
    <source>
        <dbReference type="PROSITE" id="PS50995"/>
    </source>
</evidence>
<proteinExistence type="predicted"/>
<evidence type="ECO:0000313" key="7">
    <source>
        <dbReference type="Proteomes" id="UP000321306"/>
    </source>
</evidence>
<dbReference type="Pfam" id="PF01047">
    <property type="entry name" value="MarR"/>
    <property type="match status" value="1"/>
</dbReference>
<gene>
    <name evidence="6" type="primary">ydcH</name>
    <name evidence="6" type="ORF">DC3_16110</name>
</gene>
<dbReference type="SUPFAM" id="SSF46785">
    <property type="entry name" value="Winged helix' DNA-binding domain"/>
    <property type="match status" value="1"/>
</dbReference>
<dbReference type="InterPro" id="IPR039422">
    <property type="entry name" value="MarR/SlyA-like"/>
</dbReference>
<dbReference type="RefSeq" id="WP_222594717.1">
    <property type="nucleotide sequence ID" value="NZ_BJXB01000005.1"/>
</dbReference>
<keyword evidence="7" id="KW-1185">Reference proteome</keyword>
<name>A0A511N0S0_DEIC1</name>
<dbReference type="GO" id="GO:0003700">
    <property type="term" value="F:DNA-binding transcription factor activity"/>
    <property type="evidence" value="ECO:0007669"/>
    <property type="project" value="InterPro"/>
</dbReference>
<dbReference type="InterPro" id="IPR036388">
    <property type="entry name" value="WH-like_DNA-bd_sf"/>
</dbReference>
<evidence type="ECO:0000256" key="1">
    <source>
        <dbReference type="ARBA" id="ARBA00023015"/>
    </source>
</evidence>
<evidence type="ECO:0000256" key="3">
    <source>
        <dbReference type="ARBA" id="ARBA00023163"/>
    </source>
</evidence>
<dbReference type="AlphaFoldDB" id="A0A511N0S0"/>
<comment type="caution">
    <text evidence="6">The sequence shown here is derived from an EMBL/GenBank/DDBJ whole genome shotgun (WGS) entry which is preliminary data.</text>
</comment>
<accession>A0A511N0S0</accession>
<dbReference type="GO" id="GO:0006950">
    <property type="term" value="P:response to stress"/>
    <property type="evidence" value="ECO:0007669"/>
    <property type="project" value="TreeGrafter"/>
</dbReference>
<dbReference type="PANTHER" id="PTHR33164">
    <property type="entry name" value="TRANSCRIPTIONAL REGULATOR, MARR FAMILY"/>
    <property type="match status" value="1"/>
</dbReference>
<keyword evidence="3" id="KW-0804">Transcription</keyword>
<dbReference type="InterPro" id="IPR000835">
    <property type="entry name" value="HTH_MarR-typ"/>
</dbReference>
<keyword evidence="1" id="KW-0805">Transcription regulation</keyword>
<dbReference type="InterPro" id="IPR036390">
    <property type="entry name" value="WH_DNA-bd_sf"/>
</dbReference>
<dbReference type="PRINTS" id="PR00598">
    <property type="entry name" value="HTHMARR"/>
</dbReference>
<dbReference type="EMBL" id="BJXB01000005">
    <property type="protein sequence ID" value="GEM45976.1"/>
    <property type="molecule type" value="Genomic_DNA"/>
</dbReference>
<dbReference type="Gene3D" id="1.10.10.10">
    <property type="entry name" value="Winged helix-like DNA-binding domain superfamily/Winged helix DNA-binding domain"/>
    <property type="match status" value="1"/>
</dbReference>
<protein>
    <submittedName>
        <fullName evidence="6">Putative HTH-type transcriptional regulator YdcH</fullName>
    </submittedName>
</protein>
<organism evidence="6 7">
    <name type="scientific">Deinococcus cellulosilyticus (strain DSM 18568 / NBRC 106333 / KACC 11606 / 5516J-15)</name>
    <dbReference type="NCBI Taxonomy" id="1223518"/>
    <lineage>
        <taxon>Bacteria</taxon>
        <taxon>Thermotogati</taxon>
        <taxon>Deinococcota</taxon>
        <taxon>Deinococci</taxon>
        <taxon>Deinococcales</taxon>
        <taxon>Deinococcaceae</taxon>
        <taxon>Deinococcus</taxon>
    </lineage>
</organism>
<keyword evidence="2" id="KW-0238">DNA-binding</keyword>
<dbReference type="Proteomes" id="UP000321306">
    <property type="component" value="Unassembled WGS sequence"/>
</dbReference>
<feature type="region of interest" description="Disordered" evidence="4">
    <location>
        <begin position="1"/>
        <end position="20"/>
    </location>
</feature>
<evidence type="ECO:0000256" key="4">
    <source>
        <dbReference type="SAM" id="MobiDB-lite"/>
    </source>
</evidence>
<dbReference type="PANTHER" id="PTHR33164:SF64">
    <property type="entry name" value="TRANSCRIPTIONAL REGULATOR SLYA"/>
    <property type="match status" value="1"/>
</dbReference>
<dbReference type="GO" id="GO:0003677">
    <property type="term" value="F:DNA binding"/>
    <property type="evidence" value="ECO:0007669"/>
    <property type="project" value="UniProtKB-KW"/>
</dbReference>
<sequence>MADRSPTMSEDFPTEFDTPQDNPGFLLWTITSRWQRQVRQVLDPLNLTHAQFVLLASLGWLCTREAHITQIRLADHAQMDPMTTSQVLRTLEQKGWVTRLPHPRDTRAKVLQVTPEGHTMIEQSIPLVEAVDRAFFAELGPEAVALFKKLDQRSS</sequence>
<dbReference type="SMART" id="SM00347">
    <property type="entry name" value="HTH_MARR"/>
    <property type="match status" value="1"/>
</dbReference>
<evidence type="ECO:0000256" key="2">
    <source>
        <dbReference type="ARBA" id="ARBA00023125"/>
    </source>
</evidence>
<feature type="domain" description="HTH marR-type" evidence="5">
    <location>
        <begin position="20"/>
        <end position="155"/>
    </location>
</feature>